<dbReference type="Pfam" id="PF14765">
    <property type="entry name" value="PS-DH"/>
    <property type="match status" value="1"/>
</dbReference>
<reference evidence="7 8" key="1">
    <citation type="submission" date="2021-02" db="EMBL/GenBank/DDBJ databases">
        <title>Genome assembly of Pseudopithomyces chartarum.</title>
        <authorList>
            <person name="Jauregui R."/>
            <person name="Singh J."/>
            <person name="Voisey C."/>
        </authorList>
    </citation>
    <scope>NUCLEOTIDE SEQUENCE [LARGE SCALE GENOMIC DNA]</scope>
    <source>
        <strain evidence="7 8">AGR01</strain>
    </source>
</reference>
<accession>A0AAN6LPH0</accession>
<dbReference type="GO" id="GO:0004312">
    <property type="term" value="F:fatty acid synthase activity"/>
    <property type="evidence" value="ECO:0007669"/>
    <property type="project" value="TreeGrafter"/>
</dbReference>
<keyword evidence="8" id="KW-1185">Reference proteome</keyword>
<evidence type="ECO:0000256" key="1">
    <source>
        <dbReference type="ARBA" id="ARBA00022603"/>
    </source>
</evidence>
<dbReference type="InterPro" id="IPR020807">
    <property type="entry name" value="PKS_DH"/>
</dbReference>
<dbReference type="InterPro" id="IPR036291">
    <property type="entry name" value="NAD(P)-bd_dom_sf"/>
</dbReference>
<dbReference type="InterPro" id="IPR050091">
    <property type="entry name" value="PKS_NRPS_Biosynth_Enz"/>
</dbReference>
<organism evidence="7 8">
    <name type="scientific">Pseudopithomyces chartarum</name>
    <dbReference type="NCBI Taxonomy" id="1892770"/>
    <lineage>
        <taxon>Eukaryota</taxon>
        <taxon>Fungi</taxon>
        <taxon>Dikarya</taxon>
        <taxon>Ascomycota</taxon>
        <taxon>Pezizomycotina</taxon>
        <taxon>Dothideomycetes</taxon>
        <taxon>Pleosporomycetidae</taxon>
        <taxon>Pleosporales</taxon>
        <taxon>Massarineae</taxon>
        <taxon>Didymosphaeriaceae</taxon>
        <taxon>Pseudopithomyces</taxon>
    </lineage>
</organism>
<sequence length="865" mass="95010">MGSDFLSWDACPSVPSTIKRWNDDEFLSWDKPLSVEKRQDDTENISKANVKGREASPPKSAATRTSKAVGSSENAGRNSHDLKDINPAHELLGSRVASDHSTGTSWINHLETRKVPWISEVVFFDRISFPFGAYISMVLEAARAMSEGKSSSYTLKDISFISALVLESNSELQLKTVLEPVEDVAEQGNWYDFSIESSSDGSDWKKRCVGKISTVVEGNLQFSQAPHPTNQLARYVSKNYWYDITADSGLQYGPQFQILDEITTSVNDLQAIASSSTLKDTTTYVFHPVTLELIVLTLMIARHQGQGRNLRKLSVPSYIEKLVITGASRKLKWGTQITKVGEDDCTGDISIISDDGHSVLAAQGCRMSAVPSNKQKLENKLFSTTEWSTAKLKAGDSRAAKVTLLVPNNNHSFVTAVQKHFQKNGVECETCTFEDSFSPGQDVISLLDFVDPYVYNFTEARFQNFTKKLSAFKGSLIWVTPSAQVTCKDPNTSMIIGLARTIRVELRKDITTVEVDTEDSGAPGGVLQIYRGLGGRPKSKDQDPDYEYAIVDGEVKIPRLHWTTMEDVLASYDNGTSAVAINFRPDVCYFLVGGLGGLGREISRWMVENGAREILYLSRSAKEGPDTTPFFDELRSQGCLISTFAGSVNSLEDVEAAIKRATKPIAGVMQMAAVMRDSFLSQMTFSDWETSVQPKVKGTWNLHNALSTSSLDFFLLFSSICGITGQWGQANYNSANSFLDAFVKYRHGQNLAASVIDIGFMGGVGMATENAALVKSLKKSGYYFLSEPDLIDALAISIMHSRPGDKKSHFALGITTTKPITASSCRPVWKKDARMSAAHQFTPPQAPTAKEVEALLNDALGNVSN</sequence>
<name>A0AAN6LPH0_9PLEO</name>
<evidence type="ECO:0000313" key="8">
    <source>
        <dbReference type="Proteomes" id="UP001280581"/>
    </source>
</evidence>
<dbReference type="InterPro" id="IPR057326">
    <property type="entry name" value="KR_dom"/>
</dbReference>
<feature type="region of interest" description="N-terminal hotdog fold" evidence="4">
    <location>
        <begin position="89"/>
        <end position="219"/>
    </location>
</feature>
<dbReference type="Gene3D" id="3.40.50.720">
    <property type="entry name" value="NAD(P)-binding Rossmann-like Domain"/>
    <property type="match status" value="1"/>
</dbReference>
<dbReference type="Gene3D" id="3.10.129.110">
    <property type="entry name" value="Polyketide synthase dehydratase"/>
    <property type="match status" value="1"/>
</dbReference>
<comment type="caution">
    <text evidence="7">The sequence shown here is derived from an EMBL/GenBank/DDBJ whole genome shotgun (WGS) entry which is preliminary data.</text>
</comment>
<dbReference type="SMART" id="SM00826">
    <property type="entry name" value="PKS_DH"/>
    <property type="match status" value="1"/>
</dbReference>
<dbReference type="AlphaFoldDB" id="A0AAN6LPH0"/>
<feature type="compositionally biased region" description="Polar residues" evidence="5">
    <location>
        <begin position="62"/>
        <end position="77"/>
    </location>
</feature>
<dbReference type="EMBL" id="WVTA01000015">
    <property type="protein sequence ID" value="KAK3201642.1"/>
    <property type="molecule type" value="Genomic_DNA"/>
</dbReference>
<dbReference type="InterPro" id="IPR049900">
    <property type="entry name" value="PKS_mFAS_DH"/>
</dbReference>
<protein>
    <recommendedName>
        <fullName evidence="6">PKS/mFAS DH domain-containing protein</fullName>
    </recommendedName>
</protein>
<feature type="region of interest" description="Disordered" evidence="5">
    <location>
        <begin position="37"/>
        <end position="84"/>
    </location>
</feature>
<keyword evidence="3" id="KW-0511">Multifunctional enzyme</keyword>
<dbReference type="InterPro" id="IPR013968">
    <property type="entry name" value="PKS_KR"/>
</dbReference>
<dbReference type="GO" id="GO:0008168">
    <property type="term" value="F:methyltransferase activity"/>
    <property type="evidence" value="ECO:0007669"/>
    <property type="project" value="UniProtKB-KW"/>
</dbReference>
<dbReference type="InterPro" id="IPR049551">
    <property type="entry name" value="PKS_DH_C"/>
</dbReference>
<dbReference type="SMART" id="SM00822">
    <property type="entry name" value="PKS_KR"/>
    <property type="match status" value="1"/>
</dbReference>
<dbReference type="GO" id="GO:0032259">
    <property type="term" value="P:methylation"/>
    <property type="evidence" value="ECO:0007669"/>
    <property type="project" value="UniProtKB-KW"/>
</dbReference>
<dbReference type="Proteomes" id="UP001280581">
    <property type="component" value="Unassembled WGS sequence"/>
</dbReference>
<dbReference type="PROSITE" id="PS52019">
    <property type="entry name" value="PKS_MFAS_DH"/>
    <property type="match status" value="1"/>
</dbReference>
<evidence type="ECO:0000256" key="5">
    <source>
        <dbReference type="SAM" id="MobiDB-lite"/>
    </source>
</evidence>
<dbReference type="InterPro" id="IPR042104">
    <property type="entry name" value="PKS_dehydratase_sf"/>
</dbReference>
<gene>
    <name evidence="7" type="ORF">GRF29_164g87988</name>
</gene>
<dbReference type="GO" id="GO:0006633">
    <property type="term" value="P:fatty acid biosynthetic process"/>
    <property type="evidence" value="ECO:0007669"/>
    <property type="project" value="TreeGrafter"/>
</dbReference>
<keyword evidence="1" id="KW-0489">Methyltransferase</keyword>
<keyword evidence="2" id="KW-0808">Transferase</keyword>
<evidence type="ECO:0000259" key="6">
    <source>
        <dbReference type="PROSITE" id="PS52019"/>
    </source>
</evidence>
<dbReference type="InterPro" id="IPR049552">
    <property type="entry name" value="PKS_DH_N"/>
</dbReference>
<dbReference type="Pfam" id="PF08659">
    <property type="entry name" value="KR"/>
    <property type="match status" value="1"/>
</dbReference>
<evidence type="ECO:0000256" key="3">
    <source>
        <dbReference type="ARBA" id="ARBA00023268"/>
    </source>
</evidence>
<dbReference type="Pfam" id="PF21089">
    <property type="entry name" value="PKS_DH_N"/>
    <property type="match status" value="1"/>
</dbReference>
<comment type="caution">
    <text evidence="4">Lacks conserved residue(s) required for the propagation of feature annotation.</text>
</comment>
<dbReference type="PANTHER" id="PTHR43775:SF49">
    <property type="entry name" value="SYNTHASE, PUTATIVE (JCVI)-RELATED"/>
    <property type="match status" value="1"/>
</dbReference>
<dbReference type="SUPFAM" id="SSF51735">
    <property type="entry name" value="NAD(P)-binding Rossmann-fold domains"/>
    <property type="match status" value="1"/>
</dbReference>
<dbReference type="PANTHER" id="PTHR43775">
    <property type="entry name" value="FATTY ACID SYNTHASE"/>
    <property type="match status" value="1"/>
</dbReference>
<evidence type="ECO:0000313" key="7">
    <source>
        <dbReference type="EMBL" id="KAK3201642.1"/>
    </source>
</evidence>
<evidence type="ECO:0000256" key="2">
    <source>
        <dbReference type="ARBA" id="ARBA00022679"/>
    </source>
</evidence>
<feature type="region of interest" description="C-terminal hotdog fold" evidence="4">
    <location>
        <begin position="233"/>
        <end position="376"/>
    </location>
</feature>
<evidence type="ECO:0000256" key="4">
    <source>
        <dbReference type="PROSITE-ProRule" id="PRU01363"/>
    </source>
</evidence>
<dbReference type="GO" id="GO:0044550">
    <property type="term" value="P:secondary metabolite biosynthetic process"/>
    <property type="evidence" value="ECO:0007669"/>
    <property type="project" value="TreeGrafter"/>
</dbReference>
<proteinExistence type="predicted"/>
<feature type="domain" description="PKS/mFAS DH" evidence="6">
    <location>
        <begin position="89"/>
        <end position="376"/>
    </location>
</feature>